<dbReference type="InterPro" id="IPR046837">
    <property type="entry name" value="Laa1/Sip1/HEATR5-like_HEAT"/>
</dbReference>
<organism evidence="3 4">
    <name type="scientific">Chlorella sorokiniana</name>
    <name type="common">Freshwater green alga</name>
    <dbReference type="NCBI Taxonomy" id="3076"/>
    <lineage>
        <taxon>Eukaryota</taxon>
        <taxon>Viridiplantae</taxon>
        <taxon>Chlorophyta</taxon>
        <taxon>core chlorophytes</taxon>
        <taxon>Trebouxiophyceae</taxon>
        <taxon>Chlorellales</taxon>
        <taxon>Chlorellaceae</taxon>
        <taxon>Chlorella clade</taxon>
        <taxon>Chlorella</taxon>
    </lineage>
</organism>
<proteinExistence type="inferred from homology"/>
<dbReference type="InterPro" id="IPR011989">
    <property type="entry name" value="ARM-like"/>
</dbReference>
<dbReference type="InterPro" id="IPR016024">
    <property type="entry name" value="ARM-type_fold"/>
</dbReference>
<evidence type="ECO:0000256" key="1">
    <source>
        <dbReference type="ARBA" id="ARBA00008304"/>
    </source>
</evidence>
<evidence type="ECO:0000256" key="2">
    <source>
        <dbReference type="SAM" id="MobiDB-lite"/>
    </source>
</evidence>
<protein>
    <submittedName>
        <fullName evidence="3">HEAT repeat-containing 5B isoform X2</fullName>
    </submittedName>
</protein>
<dbReference type="Proteomes" id="UP000239899">
    <property type="component" value="Unassembled WGS sequence"/>
</dbReference>
<dbReference type="InterPro" id="IPR044218">
    <property type="entry name" value="SWEETIE"/>
</dbReference>
<dbReference type="PANTHER" id="PTHR46975:SF2">
    <property type="entry name" value="PROTEIN SWEETIE"/>
    <property type="match status" value="1"/>
</dbReference>
<dbReference type="STRING" id="3076.A0A2P6TX77"/>
<dbReference type="EMBL" id="LHPG02000005">
    <property type="protein sequence ID" value="PRW58658.1"/>
    <property type="molecule type" value="Genomic_DNA"/>
</dbReference>
<reference evidence="3 4" key="1">
    <citation type="journal article" date="2018" name="Plant J.">
        <title>Genome sequences of Chlorella sorokiniana UTEX 1602 and Micractinium conductrix SAG 241.80: implications to maltose excretion by a green alga.</title>
        <authorList>
            <person name="Arriola M.B."/>
            <person name="Velmurugan N."/>
            <person name="Zhang Y."/>
            <person name="Plunkett M.H."/>
            <person name="Hondzo H."/>
            <person name="Barney B.M."/>
        </authorList>
    </citation>
    <scope>NUCLEOTIDE SEQUENCE [LARGE SCALE GENOMIC DNA]</scope>
    <source>
        <strain evidence="4">UTEX 1602</strain>
    </source>
</reference>
<dbReference type="OrthoDB" id="512736at2759"/>
<dbReference type="SUPFAM" id="SSF48371">
    <property type="entry name" value="ARM repeat"/>
    <property type="match status" value="1"/>
</dbReference>
<gene>
    <name evidence="3" type="ORF">C2E21_3084</name>
</gene>
<name>A0A2P6TX77_CHLSO</name>
<dbReference type="Pfam" id="PF20210">
    <property type="entry name" value="Laa1_Sip1_HTR5"/>
    <property type="match status" value="1"/>
</dbReference>
<accession>A0A2P6TX77</accession>
<dbReference type="GO" id="GO:0005975">
    <property type="term" value="P:carbohydrate metabolic process"/>
    <property type="evidence" value="ECO:0007669"/>
    <property type="project" value="InterPro"/>
</dbReference>
<dbReference type="Gene3D" id="1.25.10.10">
    <property type="entry name" value="Leucine-rich Repeat Variant"/>
    <property type="match status" value="1"/>
</dbReference>
<sequence length="1651" mass="169722">MTAPPSELASAASGSLGTYTFVDEEELLGFKIWVAELELLVGNARGRTKPDPVQCFQLLQKLVVSLDRASRPEVKEFQRRCEEAAVDVLLKGAPPPVRRLICQALAKLYLAGDQLPLYSRVSSLQLFLGTREAFSKDMHEDVRLGALECMAALYYAQGRFLSIGVQETVAVAAKYCAARHLGERALQAALNVLAAAVEGVGGGHRHAQAVQQDVFRAVERLLSAREPPSSDVKQSCANVLRALGACGGAFLWANSLAGFEAAKALCLAGLGDADAAVRAAFAQALAAIAVASSSDAAKDSCRALEKKPKYKAAQEKALGDVPTACLTTPFVEAASYSNRPVCTALAQAWVAYLTAVRAGGMEEQSFVDSALRVLEMLGAACLASGSYQEASIVPGEGELGLGTGSGERPHAQACALYVLRVGVIEQLGEGGQRLLLDRLAGVLSAPLGQYTPVGIVTLEAMALLLEVLGEVSAEKRAELEPAIGAKVAGAHACLRLQAAAAVAALAVAEPSSAARLVGASLANLHAAREKLLAATEAAAPDRSRPSVPSTPRGVGSVKLKPDMNAVHGWALSGAALVAASRRLPLGVPSALLASVLDYAVRLIREPRGKQAVVSCLELEAGYILLSSLAASLPAEQLLEGLGGMEGLLRLLEPALGQEAATELDRRYCSNVSSLDYVVAMELWWRTAALQAFLAIVAGPLAAAPRADQPRLHQCAAALLKPTLDVLIAHAALQEPARGKGGPAGMFAGAAALLQLRLLEAYAALPSPAYEGEQEALTKLCMRAVRSAATGAAGQMLHSALRRWLDGGDALLGPWQQGRDPLERALHSFEGVAGGPHVAPWQAGSRTGIGYAMAEDGHEAGGASSGSSSSSGLLAVPAPSPYPQPRALGAALLEAQLALVGRILAAVAPVNQAAIMDALISIASGGPQKRKDKEPAKRQAAAMAAAGAALASMAALMMGGRGALQVAGAELAPRMRQLADEVLEEAGGSVALQRAAADLYAASAQLSSDAAAVALVRTLCKEMAETASLPRRAALALAVGSCGRAVGGLSLQAVLPTATDTLVAVARASDKSISVWVMHAMLLLANAAGLAFVPHLRQLLDLAQGMLLSEEAYSLPGLLPAAGRLANASVALLGPDYAFGSRAYLVCKSIINDMRALELAAGALSTDDAVSAALETVLYSQMLVLFAPQAVPAKSHLPVLVGNLLSRQPRLRKAAADTLRHLAERDPQPVAAERVETALFAALDGETDPAIASQIKATLSTLLAAAQLLLQLPELVCASGEPRHTDLGAAQAAAKAGQGGDWLVLRLQQLVDLAFRMASGQLEALRPRGVRLMVALLAAFGDSADPMLEGARLMELYQAQVVSTLRASLAVGAAPSLAAAGASLAAAFLEKGLDGGDAAVLQRLMGLLAAPLAQWGAAAQDQLYAEWVGVRARVALLEAHAHCAALAAAAGDPDGPTARVVRQAQAPHRQLLLEGWMGLLQDYVAVCTQPPEVHAGYRLRLVPAAAAAAAATAAAVAAEGSGAAAADASAEGASAAAAPAVAVGPTPAAVMEAVRPALQRAWPSALEAATCLLAEEPEQAAGDAAAREQHALLLDVCQMALSRAAEAVATAGSAGEASQQQQAAGLAQLGPRLAQQAARQLLRLAVPPAQPH</sequence>
<keyword evidence="4" id="KW-1185">Reference proteome</keyword>
<dbReference type="PANTHER" id="PTHR46975">
    <property type="entry name" value="PROTEIN SWEETIE"/>
    <property type="match status" value="1"/>
</dbReference>
<feature type="region of interest" description="Disordered" evidence="2">
    <location>
        <begin position="855"/>
        <end position="877"/>
    </location>
</feature>
<evidence type="ECO:0000313" key="3">
    <source>
        <dbReference type="EMBL" id="PRW58658.1"/>
    </source>
</evidence>
<evidence type="ECO:0000313" key="4">
    <source>
        <dbReference type="Proteomes" id="UP000239899"/>
    </source>
</evidence>
<feature type="compositionally biased region" description="Low complexity" evidence="2">
    <location>
        <begin position="860"/>
        <end position="876"/>
    </location>
</feature>
<comment type="caution">
    <text evidence="3">The sequence shown here is derived from an EMBL/GenBank/DDBJ whole genome shotgun (WGS) entry which is preliminary data.</text>
</comment>
<comment type="similarity">
    <text evidence="1">Belongs to the HEATR5 family.</text>
</comment>